<feature type="domain" description="Solute carrier family 3 member 2 N-terminal" evidence="2">
    <location>
        <begin position="43"/>
        <end position="106"/>
    </location>
</feature>
<reference evidence="5" key="1">
    <citation type="submission" date="2016-06" db="UniProtKB">
        <authorList>
            <consortium name="WormBaseParasite"/>
        </authorList>
    </citation>
    <scope>IDENTIFICATION</scope>
</reference>
<dbReference type="GO" id="GO:0016323">
    <property type="term" value="C:basolateral plasma membrane"/>
    <property type="evidence" value="ECO:0007669"/>
    <property type="project" value="TreeGrafter"/>
</dbReference>
<dbReference type="InterPro" id="IPR042280">
    <property type="entry name" value="SLC3A2"/>
</dbReference>
<keyword evidence="4" id="KW-1185">Reference proteome</keyword>
<sequence>MSANDSSMPLSEDTKTPQVYKLEIKEANYNVNKNEMNISIPVNSIGLTKEELDSFSNDPFWKVFRSVMFVLFWVAWGLMFIAAILLIVLSPKCAVEKEPEWWRRHVSYQ</sequence>
<accession>A0A182EW11</accession>
<feature type="transmembrane region" description="Helical" evidence="1">
    <location>
        <begin position="67"/>
        <end position="89"/>
    </location>
</feature>
<dbReference type="GO" id="GO:1903801">
    <property type="term" value="P:L-leucine import across plasma membrane"/>
    <property type="evidence" value="ECO:0007669"/>
    <property type="project" value="TreeGrafter"/>
</dbReference>
<keyword evidence="1" id="KW-0812">Transmembrane</keyword>
<dbReference type="GO" id="GO:0015180">
    <property type="term" value="F:L-alanine transmembrane transporter activity"/>
    <property type="evidence" value="ECO:0007669"/>
    <property type="project" value="TreeGrafter"/>
</dbReference>
<evidence type="ECO:0000313" key="3">
    <source>
        <dbReference type="EMBL" id="VDM98735.1"/>
    </source>
</evidence>
<dbReference type="PANTHER" id="PTHR46673:SF1">
    <property type="entry name" value="4F2 CELL-SURFACE ANTIGEN HEAVY CHAIN"/>
    <property type="match status" value="1"/>
</dbReference>
<dbReference type="InterPro" id="IPR031984">
    <property type="entry name" value="SLC3A2_N"/>
</dbReference>
<organism evidence="5">
    <name type="scientific">Onchocerca ochengi</name>
    <name type="common">Filarial nematode worm</name>
    <dbReference type="NCBI Taxonomy" id="42157"/>
    <lineage>
        <taxon>Eukaryota</taxon>
        <taxon>Metazoa</taxon>
        <taxon>Ecdysozoa</taxon>
        <taxon>Nematoda</taxon>
        <taxon>Chromadorea</taxon>
        <taxon>Rhabditida</taxon>
        <taxon>Spirurina</taxon>
        <taxon>Spiruromorpha</taxon>
        <taxon>Filarioidea</taxon>
        <taxon>Onchocercidae</taxon>
        <taxon>Onchocerca</taxon>
    </lineage>
</organism>
<gene>
    <name evidence="3" type="ORF">NOO_LOCUS12355</name>
</gene>
<dbReference type="GO" id="GO:0015173">
    <property type="term" value="F:aromatic amino acid transmembrane transporter activity"/>
    <property type="evidence" value="ECO:0007669"/>
    <property type="project" value="TreeGrafter"/>
</dbReference>
<dbReference type="PANTHER" id="PTHR46673">
    <property type="entry name" value="4F2 CELL-SURFACE ANTIGEN HEAVY CHAIN"/>
    <property type="match status" value="1"/>
</dbReference>
<dbReference type="STRING" id="42157.A0A182EW11"/>
<protein>
    <submittedName>
        <fullName evidence="5">SLC3A2_N domain-containing protein</fullName>
    </submittedName>
</protein>
<evidence type="ECO:0000256" key="1">
    <source>
        <dbReference type="SAM" id="Phobius"/>
    </source>
</evidence>
<keyword evidence="1" id="KW-1133">Transmembrane helix</keyword>
<proteinExistence type="predicted"/>
<dbReference type="Pfam" id="PF16028">
    <property type="entry name" value="SLC3A2_N"/>
    <property type="match status" value="1"/>
</dbReference>
<evidence type="ECO:0000313" key="4">
    <source>
        <dbReference type="Proteomes" id="UP000271087"/>
    </source>
</evidence>
<evidence type="ECO:0000259" key="2">
    <source>
        <dbReference type="Pfam" id="PF16028"/>
    </source>
</evidence>
<dbReference type="GO" id="GO:1904273">
    <property type="term" value="P:L-alanine import across plasma membrane"/>
    <property type="evidence" value="ECO:0007669"/>
    <property type="project" value="TreeGrafter"/>
</dbReference>
<dbReference type="AlphaFoldDB" id="A0A182EW11"/>
<dbReference type="Proteomes" id="UP000271087">
    <property type="component" value="Unassembled WGS sequence"/>
</dbReference>
<reference evidence="3 4" key="2">
    <citation type="submission" date="2018-08" db="EMBL/GenBank/DDBJ databases">
        <authorList>
            <person name="Laetsch R D."/>
            <person name="Stevens L."/>
            <person name="Kumar S."/>
            <person name="Blaxter L. M."/>
        </authorList>
    </citation>
    <scope>NUCLEOTIDE SEQUENCE [LARGE SCALE GENOMIC DNA]</scope>
</reference>
<dbReference type="GO" id="GO:0015190">
    <property type="term" value="F:L-leucine transmembrane transporter activity"/>
    <property type="evidence" value="ECO:0007669"/>
    <property type="project" value="TreeGrafter"/>
</dbReference>
<name>A0A182EW11_ONCOC</name>
<dbReference type="EMBL" id="UYRW01010392">
    <property type="protein sequence ID" value="VDM98735.1"/>
    <property type="molecule type" value="Genomic_DNA"/>
</dbReference>
<dbReference type="OrthoDB" id="6284736at2759"/>
<keyword evidence="1" id="KW-0472">Membrane</keyword>
<dbReference type="WBParaSite" id="nOo.2.0.1.t12355-RA">
    <property type="protein sequence ID" value="nOo.2.0.1.t12355-RA"/>
    <property type="gene ID" value="nOo.2.0.1.g12355"/>
</dbReference>
<evidence type="ECO:0000313" key="5">
    <source>
        <dbReference type="WBParaSite" id="nOo.2.0.1.t12355-RA"/>
    </source>
</evidence>
<dbReference type="GO" id="GO:0016324">
    <property type="term" value="C:apical plasma membrane"/>
    <property type="evidence" value="ECO:0007669"/>
    <property type="project" value="TreeGrafter"/>
</dbReference>
<dbReference type="GO" id="GO:0015823">
    <property type="term" value="P:phenylalanine transport"/>
    <property type="evidence" value="ECO:0007669"/>
    <property type="project" value="TreeGrafter"/>
</dbReference>